<dbReference type="PANTHER" id="PTHR21284">
    <property type="entry name" value="EG:80H7.2 PROTEIN"/>
    <property type="match status" value="1"/>
</dbReference>
<reference evidence="7 8" key="1">
    <citation type="journal article" date="2019" name="Gigascience">
        <title>Whole-genome sequence of the oriental lung fluke Paragonimus westermani.</title>
        <authorList>
            <person name="Oey H."/>
            <person name="Zakrzewski M."/>
            <person name="Narain K."/>
            <person name="Devi K.R."/>
            <person name="Agatsuma T."/>
            <person name="Nawaratna S."/>
            <person name="Gobert G.N."/>
            <person name="Jones M.K."/>
            <person name="Ragan M.A."/>
            <person name="McManus D.P."/>
            <person name="Krause L."/>
        </authorList>
    </citation>
    <scope>NUCLEOTIDE SEQUENCE [LARGE SCALE GENOMIC DNA]</scope>
    <source>
        <strain evidence="7 8">IND2009</strain>
    </source>
</reference>
<evidence type="ECO:0000256" key="3">
    <source>
        <dbReference type="ARBA" id="ARBA00022989"/>
    </source>
</evidence>
<name>A0A5J4NAD6_9TREM</name>
<keyword evidence="4 6" id="KW-0472">Membrane</keyword>
<evidence type="ECO:0000256" key="6">
    <source>
        <dbReference type="SAM" id="Phobius"/>
    </source>
</evidence>
<keyword evidence="3 6" id="KW-1133">Transmembrane helix</keyword>
<organism evidence="7 8">
    <name type="scientific">Paragonimus westermani</name>
    <dbReference type="NCBI Taxonomy" id="34504"/>
    <lineage>
        <taxon>Eukaryota</taxon>
        <taxon>Metazoa</taxon>
        <taxon>Spiralia</taxon>
        <taxon>Lophotrochozoa</taxon>
        <taxon>Platyhelminthes</taxon>
        <taxon>Trematoda</taxon>
        <taxon>Digenea</taxon>
        <taxon>Plagiorchiida</taxon>
        <taxon>Troglotremata</taxon>
        <taxon>Troglotrematidae</taxon>
        <taxon>Paragonimus</taxon>
    </lineage>
</organism>
<dbReference type="EMBL" id="QNGE01004783">
    <property type="protein sequence ID" value="KAA3672544.1"/>
    <property type="molecule type" value="Genomic_DNA"/>
</dbReference>
<evidence type="ECO:0000313" key="7">
    <source>
        <dbReference type="EMBL" id="KAA3672544.1"/>
    </source>
</evidence>
<dbReference type="Gene3D" id="1.20.140.150">
    <property type="match status" value="1"/>
</dbReference>
<sequence length="311" mass="36426">MRIKHRIKHTPFSEWRHYIGCTISFVTFVLLLISFVTPYWLQSWSRLHTSFMRHGLWEFCLKGYLDRTDMDMISYYDCWWILSPYYAKIYTQLVPFWFIIIQVLLSISIAIQLVLFVLLLAYLCERIRHVERRIFSIVMMTVGHAVTACALFPAVLVFGVNYQDPDWMPEPKFNWPSWSYGCAILATFSSIFAAICFGLIARELRRDLEDYTMDFPMSTYIKHRRRWRLRRRHSMEDAENMPVVQVPKVSSVQHVDDVIAMSELGHGSLYPPSQNEQSLSRSVSNSQLTNFESPPPSVQGRPTAYDHGSDV</sequence>
<dbReference type="AlphaFoldDB" id="A0A5J4NAD6"/>
<evidence type="ECO:0000256" key="4">
    <source>
        <dbReference type="ARBA" id="ARBA00023136"/>
    </source>
</evidence>
<comment type="caution">
    <text evidence="7">The sequence shown here is derived from an EMBL/GenBank/DDBJ whole genome shotgun (WGS) entry which is preliminary data.</text>
</comment>
<dbReference type="InterPro" id="IPR004031">
    <property type="entry name" value="PMP22/EMP/MP20/Claudin"/>
</dbReference>
<evidence type="ECO:0000256" key="1">
    <source>
        <dbReference type="ARBA" id="ARBA00004141"/>
    </source>
</evidence>
<feature type="transmembrane region" description="Helical" evidence="6">
    <location>
        <begin position="21"/>
        <end position="41"/>
    </location>
</feature>
<feature type="region of interest" description="Disordered" evidence="5">
    <location>
        <begin position="266"/>
        <end position="311"/>
    </location>
</feature>
<evidence type="ECO:0000313" key="8">
    <source>
        <dbReference type="Proteomes" id="UP000324629"/>
    </source>
</evidence>
<dbReference type="Proteomes" id="UP000324629">
    <property type="component" value="Unassembled WGS sequence"/>
</dbReference>
<dbReference type="GO" id="GO:0016020">
    <property type="term" value="C:membrane"/>
    <property type="evidence" value="ECO:0007669"/>
    <property type="project" value="UniProtKB-SubCell"/>
</dbReference>
<dbReference type="PANTHER" id="PTHR21284:SF12">
    <property type="entry name" value="EG:80H7.2 PROTEIN"/>
    <property type="match status" value="1"/>
</dbReference>
<comment type="subcellular location">
    <subcellularLocation>
        <location evidence="1">Membrane</location>
        <topology evidence="1">Multi-pass membrane protein</topology>
    </subcellularLocation>
</comment>
<gene>
    <name evidence="7" type="ORF">DEA37_0002105</name>
</gene>
<feature type="transmembrane region" description="Helical" evidence="6">
    <location>
        <begin position="134"/>
        <end position="158"/>
    </location>
</feature>
<evidence type="ECO:0000256" key="5">
    <source>
        <dbReference type="SAM" id="MobiDB-lite"/>
    </source>
</evidence>
<accession>A0A5J4NAD6</accession>
<feature type="compositionally biased region" description="Polar residues" evidence="5">
    <location>
        <begin position="271"/>
        <end position="292"/>
    </location>
</feature>
<protein>
    <recommendedName>
        <fullName evidence="9">PMP-22/EMP/MP20/Claudin tight junction</fullName>
    </recommendedName>
</protein>
<evidence type="ECO:0008006" key="9">
    <source>
        <dbReference type="Google" id="ProtNLM"/>
    </source>
</evidence>
<proteinExistence type="predicted"/>
<feature type="transmembrane region" description="Helical" evidence="6">
    <location>
        <begin position="96"/>
        <end position="122"/>
    </location>
</feature>
<keyword evidence="8" id="KW-1185">Reference proteome</keyword>
<dbReference type="Pfam" id="PF13903">
    <property type="entry name" value="Claudin_2"/>
    <property type="match status" value="1"/>
</dbReference>
<evidence type="ECO:0000256" key="2">
    <source>
        <dbReference type="ARBA" id="ARBA00022692"/>
    </source>
</evidence>
<keyword evidence="2 6" id="KW-0812">Transmembrane</keyword>
<feature type="transmembrane region" description="Helical" evidence="6">
    <location>
        <begin position="178"/>
        <end position="201"/>
    </location>
</feature>